<organism evidence="2 3">
    <name type="scientific">Bifidobacterium bifidum</name>
    <dbReference type="NCBI Taxonomy" id="1681"/>
    <lineage>
        <taxon>Bacteria</taxon>
        <taxon>Bacillati</taxon>
        <taxon>Actinomycetota</taxon>
        <taxon>Actinomycetes</taxon>
        <taxon>Bifidobacteriales</taxon>
        <taxon>Bifidobacteriaceae</taxon>
        <taxon>Bifidobacterium</taxon>
    </lineage>
</organism>
<feature type="transmembrane region" description="Helical" evidence="1">
    <location>
        <begin position="146"/>
        <end position="169"/>
    </location>
</feature>
<dbReference type="Proteomes" id="UP000070092">
    <property type="component" value="Unassembled WGS sequence"/>
</dbReference>
<name>A0A133KP79_BIFBI</name>
<feature type="transmembrane region" description="Helical" evidence="1">
    <location>
        <begin position="325"/>
        <end position="355"/>
    </location>
</feature>
<feature type="transmembrane region" description="Helical" evidence="1">
    <location>
        <begin position="428"/>
        <end position="454"/>
    </location>
</feature>
<feature type="transmembrane region" description="Helical" evidence="1">
    <location>
        <begin position="506"/>
        <end position="529"/>
    </location>
</feature>
<comment type="caution">
    <text evidence="2">The sequence shown here is derived from an EMBL/GenBank/DDBJ whole genome shotgun (WGS) entry which is preliminary data.</text>
</comment>
<reference evidence="2 3" key="1">
    <citation type="submission" date="2016-01" db="EMBL/GenBank/DDBJ databases">
        <authorList>
            <person name="Oliw E.H."/>
        </authorList>
    </citation>
    <scope>NUCLEOTIDE SEQUENCE [LARGE SCALE GENOMIC DNA]</scope>
    <source>
        <strain evidence="2 3">MJR8628B</strain>
    </source>
</reference>
<evidence type="ECO:0000313" key="3">
    <source>
        <dbReference type="Proteomes" id="UP000070092"/>
    </source>
</evidence>
<keyword evidence="1" id="KW-0472">Membrane</keyword>
<sequence length="552" mass="59711">MMEVALTMVRLRWALTLATLRKSTWQTIGYVLGIVFGIGALVGVGALAWFLGGPVFDMAGHHIPAGWMYGVLHVAVMYGSTFAGFIILFIQLMLVGDGSTMAPHRFALYGIPDRKLQLGMLLGGLSGLPAICGTLALMLWSLAYRWMSVGMVVMQLIAAPLAIITMMSLAKLVISASTTLVRSKRGKNAFYLIAMIVFIVLCQLPNIIDNPADSGSLYDFPSLTDLSVADALSWTPFGAAFQLPYDLLTGNPLLFVARLAILAVTWVVCFVGCVWCLRHDRVTAGAPERAAKVRGIGAFGWMPDSTSGAMSARLLTYLRRDPRQILLFVMPVLFVALFALQSRGVTIVIWQGLIWGGWMMQMTEGNGLAYDGRGFTLEVLAGVRGWDDRRSRMRVFASINVIYMVVLGLACFVLTGDWRTADGLLLGVTFICLALGVSFSSIGVAEITNCSLMYPVPSMDKPFSTPQGRAVAQGLFPFVQLFGCLIPMLPTILVAIVLVVADMGGWLWVMAPVGLANGVAAMVIGSWLGGKLLDARAIRVVQTLDSFASLQR</sequence>
<feature type="transmembrane region" description="Helical" evidence="1">
    <location>
        <begin position="30"/>
        <end position="51"/>
    </location>
</feature>
<dbReference type="EMBL" id="LRPO01000031">
    <property type="protein sequence ID" value="KWZ81383.1"/>
    <property type="molecule type" value="Genomic_DNA"/>
</dbReference>
<feature type="transmembrane region" description="Helical" evidence="1">
    <location>
        <begin position="189"/>
        <end position="208"/>
    </location>
</feature>
<evidence type="ECO:0000256" key="1">
    <source>
        <dbReference type="SAM" id="Phobius"/>
    </source>
</evidence>
<keyword evidence="1" id="KW-0812">Transmembrane</keyword>
<feature type="transmembrane region" description="Helical" evidence="1">
    <location>
        <begin position="475"/>
        <end position="500"/>
    </location>
</feature>
<keyword evidence="1" id="KW-1133">Transmembrane helix</keyword>
<accession>A0A133KP79</accession>
<feature type="transmembrane region" description="Helical" evidence="1">
    <location>
        <begin position="116"/>
        <end position="140"/>
    </location>
</feature>
<dbReference type="AlphaFoldDB" id="A0A133KP79"/>
<feature type="transmembrane region" description="Helical" evidence="1">
    <location>
        <begin position="253"/>
        <end position="277"/>
    </location>
</feature>
<protein>
    <submittedName>
        <fullName evidence="2">Uncharacterized protein</fullName>
    </submittedName>
</protein>
<evidence type="ECO:0000313" key="2">
    <source>
        <dbReference type="EMBL" id="KWZ81383.1"/>
    </source>
</evidence>
<feature type="transmembrane region" description="Helical" evidence="1">
    <location>
        <begin position="71"/>
        <end position="95"/>
    </location>
</feature>
<proteinExistence type="predicted"/>
<gene>
    <name evidence="2" type="ORF">HMPREF3196_01050</name>
</gene>
<feature type="transmembrane region" description="Helical" evidence="1">
    <location>
        <begin position="395"/>
        <end position="416"/>
    </location>
</feature>
<dbReference type="PATRIC" id="fig|1681.53.peg.1038"/>